<dbReference type="InterPro" id="IPR036271">
    <property type="entry name" value="Tet_transcr_reg_TetR-rel_C_sf"/>
</dbReference>
<sequence>MSATPPARLLAAAAVDLFYRQGATATTVREITQACGLTAGALYNHFSSKEELLYTVVRDMHLALEREVGRAQSAASGPVAELVAIVRVYVDQHARHRKSSRVANQEYTLLTPERRAEIVGIRRRLRDRLTGVLVAGREAGDFDLGGGDQGAATVVATAVLDMCVHVSAWFHEGGALSTAELQDRYVLLALRMAGAARAG</sequence>
<feature type="domain" description="HTH tetR-type" evidence="3">
    <location>
        <begin position="4"/>
        <end position="64"/>
    </location>
</feature>
<dbReference type="InterPro" id="IPR050109">
    <property type="entry name" value="HTH-type_TetR-like_transc_reg"/>
</dbReference>
<reference evidence="5" key="1">
    <citation type="journal article" date="2019" name="Int. J. Syst. Evol. Microbiol.">
        <title>The Global Catalogue of Microorganisms (GCM) 10K type strain sequencing project: providing services to taxonomists for standard genome sequencing and annotation.</title>
        <authorList>
            <consortium name="The Broad Institute Genomics Platform"/>
            <consortium name="The Broad Institute Genome Sequencing Center for Infectious Disease"/>
            <person name="Wu L."/>
            <person name="Ma J."/>
        </authorList>
    </citation>
    <scope>NUCLEOTIDE SEQUENCE [LARGE SCALE GENOMIC DNA]</scope>
    <source>
        <strain evidence="5">CCUG 49560</strain>
    </source>
</reference>
<dbReference type="RefSeq" id="WP_262847238.1">
    <property type="nucleotide sequence ID" value="NZ_JANZYP010000060.1"/>
</dbReference>
<name>A0ABV9ERJ3_9ACTN</name>
<dbReference type="PANTHER" id="PTHR30055">
    <property type="entry name" value="HTH-TYPE TRANSCRIPTIONAL REGULATOR RUTR"/>
    <property type="match status" value="1"/>
</dbReference>
<dbReference type="PANTHER" id="PTHR30055:SF200">
    <property type="entry name" value="HTH-TYPE TRANSCRIPTIONAL REPRESSOR BDCR"/>
    <property type="match status" value="1"/>
</dbReference>
<proteinExistence type="predicted"/>
<keyword evidence="1 2" id="KW-0238">DNA-binding</keyword>
<comment type="caution">
    <text evidence="4">The sequence shown here is derived from an EMBL/GenBank/DDBJ whole genome shotgun (WGS) entry which is preliminary data.</text>
</comment>
<protein>
    <submittedName>
        <fullName evidence="4">TetR/AcrR family transcriptional regulator</fullName>
    </submittedName>
</protein>
<evidence type="ECO:0000256" key="2">
    <source>
        <dbReference type="PROSITE-ProRule" id="PRU00335"/>
    </source>
</evidence>
<dbReference type="InterPro" id="IPR041490">
    <property type="entry name" value="KstR2_TetR_C"/>
</dbReference>
<dbReference type="Gene3D" id="1.10.357.10">
    <property type="entry name" value="Tetracycline Repressor, domain 2"/>
    <property type="match status" value="1"/>
</dbReference>
<dbReference type="PRINTS" id="PR00455">
    <property type="entry name" value="HTHTETR"/>
</dbReference>
<evidence type="ECO:0000313" key="5">
    <source>
        <dbReference type="Proteomes" id="UP001595891"/>
    </source>
</evidence>
<dbReference type="SUPFAM" id="SSF46689">
    <property type="entry name" value="Homeodomain-like"/>
    <property type="match status" value="1"/>
</dbReference>
<evidence type="ECO:0000259" key="3">
    <source>
        <dbReference type="PROSITE" id="PS50977"/>
    </source>
</evidence>
<dbReference type="Pfam" id="PF00440">
    <property type="entry name" value="TetR_N"/>
    <property type="match status" value="1"/>
</dbReference>
<dbReference type="InterPro" id="IPR001647">
    <property type="entry name" value="HTH_TetR"/>
</dbReference>
<accession>A0ABV9ERJ3</accession>
<dbReference type="EMBL" id="JBHSFN010000041">
    <property type="protein sequence ID" value="MFC4592092.1"/>
    <property type="molecule type" value="Genomic_DNA"/>
</dbReference>
<keyword evidence="5" id="KW-1185">Reference proteome</keyword>
<dbReference type="InterPro" id="IPR009057">
    <property type="entry name" value="Homeodomain-like_sf"/>
</dbReference>
<dbReference type="Pfam" id="PF17932">
    <property type="entry name" value="TetR_C_24"/>
    <property type="match status" value="1"/>
</dbReference>
<evidence type="ECO:0000313" key="4">
    <source>
        <dbReference type="EMBL" id="MFC4592092.1"/>
    </source>
</evidence>
<dbReference type="PROSITE" id="PS50977">
    <property type="entry name" value="HTH_TETR_2"/>
    <property type="match status" value="1"/>
</dbReference>
<gene>
    <name evidence="4" type="ORF">ACFO8L_38805</name>
</gene>
<organism evidence="4 5">
    <name type="scientific">Sphaerisporangium corydalis</name>
    <dbReference type="NCBI Taxonomy" id="1441875"/>
    <lineage>
        <taxon>Bacteria</taxon>
        <taxon>Bacillati</taxon>
        <taxon>Actinomycetota</taxon>
        <taxon>Actinomycetes</taxon>
        <taxon>Streptosporangiales</taxon>
        <taxon>Streptosporangiaceae</taxon>
        <taxon>Sphaerisporangium</taxon>
    </lineage>
</organism>
<dbReference type="SUPFAM" id="SSF48498">
    <property type="entry name" value="Tetracyclin repressor-like, C-terminal domain"/>
    <property type="match status" value="1"/>
</dbReference>
<feature type="DNA-binding region" description="H-T-H motif" evidence="2">
    <location>
        <begin position="27"/>
        <end position="46"/>
    </location>
</feature>
<evidence type="ECO:0000256" key="1">
    <source>
        <dbReference type="ARBA" id="ARBA00023125"/>
    </source>
</evidence>
<dbReference type="Proteomes" id="UP001595891">
    <property type="component" value="Unassembled WGS sequence"/>
</dbReference>